<evidence type="ECO:0000256" key="1">
    <source>
        <dbReference type="SAM" id="MobiDB-lite"/>
    </source>
</evidence>
<accession>A0A427YFD1</accession>
<evidence type="ECO:0000313" key="3">
    <source>
        <dbReference type="Proteomes" id="UP000279259"/>
    </source>
</evidence>
<feature type="region of interest" description="Disordered" evidence="1">
    <location>
        <begin position="123"/>
        <end position="147"/>
    </location>
</feature>
<sequence length="188" mass="20094">MVDIPPTTGVPDALGSGAYHLGSAPTPQACYSEFIFSDSLGTGSRILATGDDVGYSLHADFTHGWPVGYFQTSTMASPGAVFITPTMGARVWSTELIIIASILSCPSYAFYLVPPRHARILPLTPTSHSREKPSAKPSSLSDRRRSEEEIKRGDYFAKVYLPTEPSVATGASLLVVSVPVQSSCRLTV</sequence>
<protein>
    <submittedName>
        <fullName evidence="2">Uncharacterized protein</fullName>
    </submittedName>
</protein>
<gene>
    <name evidence="2" type="ORF">EHS25_001875</name>
</gene>
<reference evidence="2 3" key="1">
    <citation type="submission" date="2018-11" db="EMBL/GenBank/DDBJ databases">
        <title>Genome sequence of Saitozyma podzolica DSM 27192.</title>
        <authorList>
            <person name="Aliyu H."/>
            <person name="Gorte O."/>
            <person name="Ochsenreither K."/>
        </authorList>
    </citation>
    <scope>NUCLEOTIDE SEQUENCE [LARGE SCALE GENOMIC DNA]</scope>
    <source>
        <strain evidence="2 3">DSM 27192</strain>
    </source>
</reference>
<organism evidence="2 3">
    <name type="scientific">Saitozyma podzolica</name>
    <dbReference type="NCBI Taxonomy" id="1890683"/>
    <lineage>
        <taxon>Eukaryota</taxon>
        <taxon>Fungi</taxon>
        <taxon>Dikarya</taxon>
        <taxon>Basidiomycota</taxon>
        <taxon>Agaricomycotina</taxon>
        <taxon>Tremellomycetes</taxon>
        <taxon>Tremellales</taxon>
        <taxon>Trimorphomycetaceae</taxon>
        <taxon>Saitozyma</taxon>
    </lineage>
</organism>
<comment type="caution">
    <text evidence="2">The sequence shown here is derived from an EMBL/GenBank/DDBJ whole genome shotgun (WGS) entry which is preliminary data.</text>
</comment>
<dbReference type="OrthoDB" id="74764at2759"/>
<proteinExistence type="predicted"/>
<dbReference type="EMBL" id="RSCD01000012">
    <property type="protein sequence ID" value="RSH89889.1"/>
    <property type="molecule type" value="Genomic_DNA"/>
</dbReference>
<name>A0A427YFD1_9TREE</name>
<evidence type="ECO:0000313" key="2">
    <source>
        <dbReference type="EMBL" id="RSH89889.1"/>
    </source>
</evidence>
<keyword evidence="3" id="KW-1185">Reference proteome</keyword>
<dbReference type="AlphaFoldDB" id="A0A427YFD1"/>
<dbReference type="Proteomes" id="UP000279259">
    <property type="component" value="Unassembled WGS sequence"/>
</dbReference>